<dbReference type="InterPro" id="IPR051258">
    <property type="entry name" value="Diverse_Substrate_Transporter"/>
</dbReference>
<evidence type="ECO:0000259" key="8">
    <source>
        <dbReference type="Pfam" id="PF00892"/>
    </source>
</evidence>
<evidence type="ECO:0000256" key="4">
    <source>
        <dbReference type="ARBA" id="ARBA00022692"/>
    </source>
</evidence>
<comment type="subcellular location">
    <subcellularLocation>
        <location evidence="1">Cell membrane</location>
        <topology evidence="1">Multi-pass membrane protein</topology>
    </subcellularLocation>
</comment>
<feature type="transmembrane region" description="Helical" evidence="7">
    <location>
        <begin position="274"/>
        <end position="292"/>
    </location>
</feature>
<keyword evidence="4 7" id="KW-0812">Transmembrane</keyword>
<gene>
    <name evidence="9" type="ORF">SAMN05877753_102417</name>
</gene>
<feature type="transmembrane region" description="Helical" evidence="7">
    <location>
        <begin position="248"/>
        <end position="268"/>
    </location>
</feature>
<comment type="similarity">
    <text evidence="2">Belongs to the EamA transporter family.</text>
</comment>
<dbReference type="PANTHER" id="PTHR42920">
    <property type="entry name" value="OS03G0707200 PROTEIN-RELATED"/>
    <property type="match status" value="1"/>
</dbReference>
<feature type="transmembrane region" description="Helical" evidence="7">
    <location>
        <begin position="125"/>
        <end position="142"/>
    </location>
</feature>
<sequence length="308" mass="33862">MRDKTQMTADIWLLFVAFIWGTTFVIVQNALSFLPPFTFNALRFLLAAIIMGIPVIFLFKNKPIKNKRGILLSGFIMGLFLYIGYGFQTIGLVYTTSSKAAFITGLSVVLVPIASLILFKQRPRLIVWIACLFSVTGLYMMTMTGGGSFNFGDSLVLICAFGFAFHIIVTGRFSAKLDAFLLTIVQIMTVGILSLLTALLLEDWQKAFQPAFIFQFDVILALLVTALLATSLAFFIQTNVQKYTSATRVAIIFAFEPIFAALTSYIVLKESLSAAAAIGCLFIFLSMILSELPTPKKKGEMSAPSSHA</sequence>
<evidence type="ECO:0000313" key="10">
    <source>
        <dbReference type="Proteomes" id="UP000219546"/>
    </source>
</evidence>
<dbReference type="Proteomes" id="UP000219546">
    <property type="component" value="Unassembled WGS sequence"/>
</dbReference>
<evidence type="ECO:0000256" key="6">
    <source>
        <dbReference type="ARBA" id="ARBA00023136"/>
    </source>
</evidence>
<evidence type="ECO:0000256" key="1">
    <source>
        <dbReference type="ARBA" id="ARBA00004651"/>
    </source>
</evidence>
<dbReference type="EMBL" id="OAOP01000002">
    <property type="protein sequence ID" value="SNX68218.1"/>
    <property type="molecule type" value="Genomic_DNA"/>
</dbReference>
<evidence type="ECO:0000256" key="5">
    <source>
        <dbReference type="ARBA" id="ARBA00022989"/>
    </source>
</evidence>
<feature type="transmembrane region" description="Helical" evidence="7">
    <location>
        <begin position="180"/>
        <end position="201"/>
    </location>
</feature>
<feature type="transmembrane region" description="Helical" evidence="7">
    <location>
        <begin position="71"/>
        <end position="94"/>
    </location>
</feature>
<proteinExistence type="inferred from homology"/>
<evidence type="ECO:0000256" key="2">
    <source>
        <dbReference type="ARBA" id="ARBA00007362"/>
    </source>
</evidence>
<organism evidence="9 10">
    <name type="scientific">Bacillus oleivorans</name>
    <dbReference type="NCBI Taxonomy" id="1448271"/>
    <lineage>
        <taxon>Bacteria</taxon>
        <taxon>Bacillati</taxon>
        <taxon>Bacillota</taxon>
        <taxon>Bacilli</taxon>
        <taxon>Bacillales</taxon>
        <taxon>Bacillaceae</taxon>
        <taxon>Bacillus</taxon>
    </lineage>
</organism>
<feature type="domain" description="EamA" evidence="8">
    <location>
        <begin position="8"/>
        <end position="142"/>
    </location>
</feature>
<name>A0A285CMD2_9BACI</name>
<reference evidence="9 10" key="1">
    <citation type="submission" date="2017-08" db="EMBL/GenBank/DDBJ databases">
        <authorList>
            <person name="de Groot N.N."/>
        </authorList>
    </citation>
    <scope>NUCLEOTIDE SEQUENCE [LARGE SCALE GENOMIC DNA]</scope>
    <source>
        <strain evidence="9 10">JC228</strain>
    </source>
</reference>
<keyword evidence="10" id="KW-1185">Reference proteome</keyword>
<feature type="transmembrane region" description="Helical" evidence="7">
    <location>
        <begin position="154"/>
        <end position="173"/>
    </location>
</feature>
<feature type="domain" description="EamA" evidence="8">
    <location>
        <begin position="151"/>
        <end position="289"/>
    </location>
</feature>
<accession>A0A285CMD2</accession>
<dbReference type="Pfam" id="PF00892">
    <property type="entry name" value="EamA"/>
    <property type="match status" value="2"/>
</dbReference>
<dbReference type="AlphaFoldDB" id="A0A285CMD2"/>
<feature type="transmembrane region" description="Helical" evidence="7">
    <location>
        <begin position="100"/>
        <end position="118"/>
    </location>
</feature>
<dbReference type="SUPFAM" id="SSF103481">
    <property type="entry name" value="Multidrug resistance efflux transporter EmrE"/>
    <property type="match status" value="2"/>
</dbReference>
<protein>
    <submittedName>
        <fullName evidence="9">EamA-like transporter family protein</fullName>
    </submittedName>
</protein>
<keyword evidence="6 7" id="KW-0472">Membrane</keyword>
<feature type="transmembrane region" description="Helical" evidence="7">
    <location>
        <begin position="12"/>
        <end position="31"/>
    </location>
</feature>
<evidence type="ECO:0000313" key="9">
    <source>
        <dbReference type="EMBL" id="SNX68218.1"/>
    </source>
</evidence>
<dbReference type="PANTHER" id="PTHR42920:SF5">
    <property type="entry name" value="EAMA DOMAIN-CONTAINING PROTEIN"/>
    <property type="match status" value="1"/>
</dbReference>
<dbReference type="GO" id="GO:0005886">
    <property type="term" value="C:plasma membrane"/>
    <property type="evidence" value="ECO:0007669"/>
    <property type="project" value="UniProtKB-SubCell"/>
</dbReference>
<feature type="transmembrane region" description="Helical" evidence="7">
    <location>
        <begin position="37"/>
        <end position="59"/>
    </location>
</feature>
<keyword evidence="5 7" id="KW-1133">Transmembrane helix</keyword>
<feature type="transmembrane region" description="Helical" evidence="7">
    <location>
        <begin position="213"/>
        <end position="236"/>
    </location>
</feature>
<keyword evidence="3" id="KW-1003">Cell membrane</keyword>
<dbReference type="OrthoDB" id="9804865at2"/>
<dbReference type="InterPro" id="IPR000620">
    <property type="entry name" value="EamA_dom"/>
</dbReference>
<dbReference type="RefSeq" id="WP_097157600.1">
    <property type="nucleotide sequence ID" value="NZ_JBEPMQ010000001.1"/>
</dbReference>
<dbReference type="InterPro" id="IPR037185">
    <property type="entry name" value="EmrE-like"/>
</dbReference>
<evidence type="ECO:0000256" key="3">
    <source>
        <dbReference type="ARBA" id="ARBA00022475"/>
    </source>
</evidence>
<evidence type="ECO:0000256" key="7">
    <source>
        <dbReference type="SAM" id="Phobius"/>
    </source>
</evidence>